<evidence type="ECO:0000259" key="12">
    <source>
        <dbReference type="PROSITE" id="PS50109"/>
    </source>
</evidence>
<dbReference type="Gene3D" id="1.10.287.130">
    <property type="match status" value="1"/>
</dbReference>
<dbReference type="InterPro" id="IPR004358">
    <property type="entry name" value="Sig_transdc_His_kin-like_C"/>
</dbReference>
<comment type="caution">
    <text evidence="14">The sequence shown here is derived from an EMBL/GenBank/DDBJ whole genome shotgun (WGS) entry which is preliminary data.</text>
</comment>
<evidence type="ECO:0000256" key="5">
    <source>
        <dbReference type="ARBA" id="ARBA00022553"/>
    </source>
</evidence>
<comment type="function">
    <text evidence="9">May play the central regulatory role in sporulation. It may be an element of the effector pathway responsible for the activation of sporulation genes in response to nutritional stress. Spo0A may act in concert with spo0H (a sigma factor) to control the expression of some genes that are critical to the sporulation process.</text>
</comment>
<dbReference type="PANTHER" id="PTHR43047">
    <property type="entry name" value="TWO-COMPONENT HISTIDINE PROTEIN KINASE"/>
    <property type="match status" value="1"/>
</dbReference>
<sequence>MIYGRDVLTVAQQCVHSDTVVAFDVFPENLAIDLGQVELPEGASIFLCDGRRQVLYARTDLDMDDPAFPAYIASLQEGAAEGRFARYDDFIDDIDGVRRGAYCTWLTNGWLVLITLPVERMLSQLHLFTLLYGIILAAWCAGFAAIVWRNVRLDSMVERSVETVKVLSNSYYGLFRINYRDGTYEMIKGSPYARKNLQPKGPYEDFLHVIGAVMEPDTIDEFRKSFSTDSLRSLVDGHVRDYGGDFLGKYESGERWINVRVLFDETLEPEEAVLCFREVDQEKRRQIQERRLLEETLATARKSEKAKLAFFNNMSNDMRTPLNAILGVVDLLRQHTGEPDKVREYAEKIAYSGRQLLDLVNDILDMSRMEQGKVVLNNEAFDLAACVKACTDSFIPQARRENKDFAVHCEITDSCVMGDATRITQILNNLLSNAFKFTSPGERVEVTVRQMGGPPTPQYQFVVKDTGIGMSEEFLPQLFEPYARETRFFSRQVVGTGLGMPIVKSLVTQMSGQIYVDSALGKGTTFTLTVPFITAQAEAESRQTREDLKTGKAGEAFSLAGRKILLAEDNLLNMEIANEILTMNGLEVLQAWNGQEAVELFQNAAPYEIDAILMDMQMPQMDGCEAARTIRAMERPDARTVPIIAVTANAFAEDIAATTAAGMNAHISKPIDFRALCATLEKLLGQDAST</sequence>
<evidence type="ECO:0000259" key="13">
    <source>
        <dbReference type="PROSITE" id="PS50110"/>
    </source>
</evidence>
<dbReference type="InterPro" id="IPR011006">
    <property type="entry name" value="CheY-like_superfamily"/>
</dbReference>
<organism evidence="14 15">
    <name type="scientific">Candidatus Faecalibacterium faecigallinarum</name>
    <dbReference type="NCBI Taxonomy" id="2838577"/>
    <lineage>
        <taxon>Bacteria</taxon>
        <taxon>Bacillati</taxon>
        <taxon>Bacillota</taxon>
        <taxon>Clostridia</taxon>
        <taxon>Eubacteriales</taxon>
        <taxon>Oscillospiraceae</taxon>
        <taxon>Faecalibacterium</taxon>
    </lineage>
</organism>
<keyword evidence="6" id="KW-0808">Transferase</keyword>
<dbReference type="FunFam" id="3.30.565.10:FF:000006">
    <property type="entry name" value="Sensor histidine kinase WalK"/>
    <property type="match status" value="1"/>
</dbReference>
<keyword evidence="5 10" id="KW-0597">Phosphoprotein</keyword>
<dbReference type="GO" id="GO:0009927">
    <property type="term" value="F:histidine phosphotransfer kinase activity"/>
    <property type="evidence" value="ECO:0007669"/>
    <property type="project" value="TreeGrafter"/>
</dbReference>
<dbReference type="GO" id="GO:0005886">
    <property type="term" value="C:plasma membrane"/>
    <property type="evidence" value="ECO:0007669"/>
    <property type="project" value="TreeGrafter"/>
</dbReference>
<feature type="domain" description="Histidine kinase" evidence="12">
    <location>
        <begin position="313"/>
        <end position="534"/>
    </location>
</feature>
<dbReference type="SMART" id="SM00448">
    <property type="entry name" value="REC"/>
    <property type="match status" value="1"/>
</dbReference>
<dbReference type="InterPro" id="IPR036097">
    <property type="entry name" value="HisK_dim/P_sf"/>
</dbReference>
<proteinExistence type="predicted"/>
<evidence type="ECO:0000313" key="14">
    <source>
        <dbReference type="EMBL" id="HJC46314.1"/>
    </source>
</evidence>
<evidence type="ECO:0000256" key="4">
    <source>
        <dbReference type="ARBA" id="ARBA00018672"/>
    </source>
</evidence>
<evidence type="ECO:0000256" key="2">
    <source>
        <dbReference type="ARBA" id="ARBA00004370"/>
    </source>
</evidence>
<dbReference type="GO" id="GO:0000155">
    <property type="term" value="F:phosphorelay sensor kinase activity"/>
    <property type="evidence" value="ECO:0007669"/>
    <property type="project" value="InterPro"/>
</dbReference>
<dbReference type="InterPro" id="IPR001789">
    <property type="entry name" value="Sig_transdc_resp-reg_receiver"/>
</dbReference>
<reference evidence="14" key="1">
    <citation type="journal article" date="2021" name="PeerJ">
        <title>Extensive microbial diversity within the chicken gut microbiome revealed by metagenomics and culture.</title>
        <authorList>
            <person name="Gilroy R."/>
            <person name="Ravi A."/>
            <person name="Getino M."/>
            <person name="Pursley I."/>
            <person name="Horton D.L."/>
            <person name="Alikhan N.F."/>
            <person name="Baker D."/>
            <person name="Gharbi K."/>
            <person name="Hall N."/>
            <person name="Watson M."/>
            <person name="Adriaenssens E.M."/>
            <person name="Foster-Nyarko E."/>
            <person name="Jarju S."/>
            <person name="Secka A."/>
            <person name="Antonio M."/>
            <person name="Oren A."/>
            <person name="Chaudhuri R.R."/>
            <person name="La Ragione R."/>
            <person name="Hildebrand F."/>
            <person name="Pallen M.J."/>
        </authorList>
    </citation>
    <scope>NUCLEOTIDE SEQUENCE</scope>
    <source>
        <strain evidence="14">ChiSjej5B23-2810</strain>
    </source>
</reference>
<dbReference type="PANTHER" id="PTHR43047:SF72">
    <property type="entry name" value="OSMOSENSING HISTIDINE PROTEIN KINASE SLN1"/>
    <property type="match status" value="1"/>
</dbReference>
<dbReference type="EMBL" id="DWWN01000064">
    <property type="protein sequence ID" value="HJC46314.1"/>
    <property type="molecule type" value="Genomic_DNA"/>
</dbReference>
<evidence type="ECO:0000256" key="1">
    <source>
        <dbReference type="ARBA" id="ARBA00000085"/>
    </source>
</evidence>
<evidence type="ECO:0000256" key="9">
    <source>
        <dbReference type="ARBA" id="ARBA00024867"/>
    </source>
</evidence>
<dbReference type="Pfam" id="PF00072">
    <property type="entry name" value="Response_reg"/>
    <property type="match status" value="1"/>
</dbReference>
<dbReference type="PROSITE" id="PS50110">
    <property type="entry name" value="RESPONSE_REGULATORY"/>
    <property type="match status" value="1"/>
</dbReference>
<comment type="subcellular location">
    <subcellularLocation>
        <location evidence="2">Membrane</location>
    </subcellularLocation>
</comment>
<evidence type="ECO:0000256" key="7">
    <source>
        <dbReference type="ARBA" id="ARBA00022777"/>
    </source>
</evidence>
<protein>
    <recommendedName>
        <fullName evidence="4">Stage 0 sporulation protein A homolog</fullName>
        <ecNumber evidence="3">2.7.13.3</ecNumber>
    </recommendedName>
</protein>
<keyword evidence="11" id="KW-1133">Transmembrane helix</keyword>
<reference evidence="14" key="2">
    <citation type="submission" date="2021-04" db="EMBL/GenBank/DDBJ databases">
        <authorList>
            <person name="Gilroy R."/>
        </authorList>
    </citation>
    <scope>NUCLEOTIDE SEQUENCE</scope>
    <source>
        <strain evidence="14">ChiSjej5B23-2810</strain>
    </source>
</reference>
<keyword evidence="11" id="KW-0812">Transmembrane</keyword>
<evidence type="ECO:0000313" key="15">
    <source>
        <dbReference type="Proteomes" id="UP000823906"/>
    </source>
</evidence>
<dbReference type="EC" id="2.7.13.3" evidence="3"/>
<name>A0A9D2PBS3_9FIRM</name>
<accession>A0A9D2PBS3</accession>
<dbReference type="InterPro" id="IPR005467">
    <property type="entry name" value="His_kinase_dom"/>
</dbReference>
<evidence type="ECO:0000256" key="11">
    <source>
        <dbReference type="SAM" id="Phobius"/>
    </source>
</evidence>
<dbReference type="SMART" id="SM00388">
    <property type="entry name" value="HisKA"/>
    <property type="match status" value="1"/>
</dbReference>
<dbReference type="AlphaFoldDB" id="A0A9D2PBS3"/>
<dbReference type="SMART" id="SM00387">
    <property type="entry name" value="HATPase_c"/>
    <property type="match status" value="1"/>
</dbReference>
<dbReference type="SUPFAM" id="SSF52172">
    <property type="entry name" value="CheY-like"/>
    <property type="match status" value="1"/>
</dbReference>
<dbReference type="InterPro" id="IPR003594">
    <property type="entry name" value="HATPase_dom"/>
</dbReference>
<dbReference type="CDD" id="cd00082">
    <property type="entry name" value="HisKA"/>
    <property type="match status" value="1"/>
</dbReference>
<dbReference type="Proteomes" id="UP000823906">
    <property type="component" value="Unassembled WGS sequence"/>
</dbReference>
<dbReference type="PROSITE" id="PS50109">
    <property type="entry name" value="HIS_KIN"/>
    <property type="match status" value="1"/>
</dbReference>
<keyword evidence="11" id="KW-0472">Membrane</keyword>
<dbReference type="Gene3D" id="3.30.565.10">
    <property type="entry name" value="Histidine kinase-like ATPase, C-terminal domain"/>
    <property type="match status" value="1"/>
</dbReference>
<dbReference type="Pfam" id="PF02518">
    <property type="entry name" value="HATPase_c"/>
    <property type="match status" value="1"/>
</dbReference>
<keyword evidence="7" id="KW-0418">Kinase</keyword>
<feature type="modified residue" description="4-aspartylphosphate" evidence="10">
    <location>
        <position position="615"/>
    </location>
</feature>
<dbReference type="Gene3D" id="3.40.50.2300">
    <property type="match status" value="1"/>
</dbReference>
<comment type="catalytic activity">
    <reaction evidence="1">
        <text>ATP + protein L-histidine = ADP + protein N-phospho-L-histidine.</text>
        <dbReference type="EC" id="2.7.13.3"/>
    </reaction>
</comment>
<feature type="domain" description="Response regulatory" evidence="13">
    <location>
        <begin position="563"/>
        <end position="684"/>
    </location>
</feature>
<dbReference type="SUPFAM" id="SSF55874">
    <property type="entry name" value="ATPase domain of HSP90 chaperone/DNA topoisomerase II/histidine kinase"/>
    <property type="match status" value="1"/>
</dbReference>
<dbReference type="Pfam" id="PF00512">
    <property type="entry name" value="HisKA"/>
    <property type="match status" value="1"/>
</dbReference>
<dbReference type="CDD" id="cd17546">
    <property type="entry name" value="REC_hyHK_CKI1_RcsC-like"/>
    <property type="match status" value="1"/>
</dbReference>
<dbReference type="InterPro" id="IPR036890">
    <property type="entry name" value="HATPase_C_sf"/>
</dbReference>
<evidence type="ECO:0000256" key="8">
    <source>
        <dbReference type="ARBA" id="ARBA00023012"/>
    </source>
</evidence>
<evidence type="ECO:0000256" key="3">
    <source>
        <dbReference type="ARBA" id="ARBA00012438"/>
    </source>
</evidence>
<dbReference type="InterPro" id="IPR003661">
    <property type="entry name" value="HisK_dim/P_dom"/>
</dbReference>
<dbReference type="PRINTS" id="PR00344">
    <property type="entry name" value="BCTRLSENSOR"/>
</dbReference>
<gene>
    <name evidence="14" type="ORF">H9703_09340</name>
</gene>
<evidence type="ECO:0000256" key="6">
    <source>
        <dbReference type="ARBA" id="ARBA00022679"/>
    </source>
</evidence>
<keyword evidence="8" id="KW-0902">Two-component regulatory system</keyword>
<dbReference type="SUPFAM" id="SSF47384">
    <property type="entry name" value="Homodimeric domain of signal transducing histidine kinase"/>
    <property type="match status" value="1"/>
</dbReference>
<feature type="transmembrane region" description="Helical" evidence="11">
    <location>
        <begin position="127"/>
        <end position="148"/>
    </location>
</feature>
<evidence type="ECO:0000256" key="10">
    <source>
        <dbReference type="PROSITE-ProRule" id="PRU00169"/>
    </source>
</evidence>